<dbReference type="Gene3D" id="2.70.70.10">
    <property type="entry name" value="Glucose Permease (Domain IIA)"/>
    <property type="match status" value="1"/>
</dbReference>
<dbReference type="PROSITE" id="PS51109">
    <property type="entry name" value="G5"/>
    <property type="match status" value="1"/>
</dbReference>
<gene>
    <name evidence="5" type="ORF">DSOL_1115</name>
</gene>
<dbReference type="PROSITE" id="PS51782">
    <property type="entry name" value="LYSM"/>
    <property type="match status" value="1"/>
</dbReference>
<keyword evidence="2" id="KW-0812">Transmembrane</keyword>
<dbReference type="InterPro" id="IPR050570">
    <property type="entry name" value="Cell_wall_metabolism_enzyme"/>
</dbReference>
<dbReference type="STRING" id="1888891.DSOL_1115"/>
<keyword evidence="2" id="KW-1133">Transmembrane helix</keyword>
<evidence type="ECO:0000256" key="1">
    <source>
        <dbReference type="ARBA" id="ARBA00022729"/>
    </source>
</evidence>
<dbReference type="InterPro" id="IPR011055">
    <property type="entry name" value="Dup_hybrid_motif"/>
</dbReference>
<dbReference type="InterPro" id="IPR018392">
    <property type="entry name" value="LysM"/>
</dbReference>
<accession>A0A1Q8R076</accession>
<evidence type="ECO:0000259" key="4">
    <source>
        <dbReference type="PROSITE" id="PS51782"/>
    </source>
</evidence>
<feature type="transmembrane region" description="Helical" evidence="2">
    <location>
        <begin position="33"/>
        <end position="51"/>
    </location>
</feature>
<dbReference type="GO" id="GO:0004222">
    <property type="term" value="F:metalloendopeptidase activity"/>
    <property type="evidence" value="ECO:0007669"/>
    <property type="project" value="TreeGrafter"/>
</dbReference>
<dbReference type="InterPro" id="IPR016047">
    <property type="entry name" value="M23ase_b-sheet_dom"/>
</dbReference>
<dbReference type="SUPFAM" id="SSF51261">
    <property type="entry name" value="Duplicated hybrid motif"/>
    <property type="match status" value="1"/>
</dbReference>
<dbReference type="SMART" id="SM00257">
    <property type="entry name" value="LysM"/>
    <property type="match status" value="1"/>
</dbReference>
<evidence type="ECO:0000259" key="3">
    <source>
        <dbReference type="PROSITE" id="PS51109"/>
    </source>
</evidence>
<dbReference type="CDD" id="cd12797">
    <property type="entry name" value="M23_peptidase"/>
    <property type="match status" value="1"/>
</dbReference>
<dbReference type="PANTHER" id="PTHR21666">
    <property type="entry name" value="PEPTIDASE-RELATED"/>
    <property type="match status" value="1"/>
</dbReference>
<evidence type="ECO:0000313" key="5">
    <source>
        <dbReference type="EMBL" id="OLN33004.1"/>
    </source>
</evidence>
<reference evidence="5 6" key="1">
    <citation type="submission" date="2016-09" db="EMBL/GenBank/DDBJ databases">
        <title>Complete genome of Desulfosporosinus sp. OL.</title>
        <authorList>
            <person name="Mardanov A."/>
            <person name="Beletsky A."/>
            <person name="Panova A."/>
            <person name="Karnachuk O."/>
            <person name="Ravin N."/>
        </authorList>
    </citation>
    <scope>NUCLEOTIDE SEQUENCE [LARGE SCALE GENOMIC DNA]</scope>
    <source>
        <strain evidence="5 6">OL</strain>
    </source>
</reference>
<protein>
    <submittedName>
        <fullName evidence="5">Metalloendopeptidase</fullName>
    </submittedName>
</protein>
<dbReference type="Proteomes" id="UP000186102">
    <property type="component" value="Unassembled WGS sequence"/>
</dbReference>
<evidence type="ECO:0000256" key="2">
    <source>
        <dbReference type="SAM" id="Phobius"/>
    </source>
</evidence>
<dbReference type="InterPro" id="IPR036779">
    <property type="entry name" value="LysM_dom_sf"/>
</dbReference>
<dbReference type="Pfam" id="PF01551">
    <property type="entry name" value="Peptidase_M23"/>
    <property type="match status" value="1"/>
</dbReference>
<keyword evidence="6" id="KW-1185">Reference proteome</keyword>
<sequence>MKVFSRNNIKKILKEKLNLCAFLHHTPWKSSKIMVFFILGLLLVGSGAFYVNSTISAVSVSVNGTEVGLVSDVKSGENLIHQFLVDKGAPLGVIAKTYDNIEYSPLRLRNGDVRTLSKEKLEEELSVYIDGVELAIDNKPIFILPKQEDVQKLLQAYQQIYVQKTDANQVDTVSYEEKVETRSVEVTPEEVLTTEETLEKLKQGDVRQEEYVVQPDDSWWLIARKNEMRTSEVLAGNPGANEDTALQIGQTINLMKVFPYLTVIAEGVRTETETIPFDVVTKVDSSLANGETKITQFGSDGEKEVKYTYAQRNDKIMTKEILDERVLKDAVSQVVAKGPPRRPVVIAFSRGSGQLALGIIWPLAGRINSYYGYREGEFHTGLDINGYQGDPYVAATAGTVVSAGWDGNYGNSILIDHGNGILTRYAHSSKLLVSARQKVSKGQTIGLVGSTGRSSGPHLHFEVIINGDYANPLNYLR</sequence>
<dbReference type="Pfam" id="PF01476">
    <property type="entry name" value="LysM"/>
    <property type="match status" value="1"/>
</dbReference>
<feature type="domain" description="G5" evidence="3">
    <location>
        <begin position="261"/>
        <end position="341"/>
    </location>
</feature>
<dbReference type="PANTHER" id="PTHR21666:SF270">
    <property type="entry name" value="MUREIN HYDROLASE ACTIVATOR ENVC"/>
    <property type="match status" value="1"/>
</dbReference>
<dbReference type="CDD" id="cd00118">
    <property type="entry name" value="LysM"/>
    <property type="match status" value="1"/>
</dbReference>
<proteinExistence type="predicted"/>
<dbReference type="SMART" id="SM01208">
    <property type="entry name" value="G5"/>
    <property type="match status" value="1"/>
</dbReference>
<dbReference type="Gene3D" id="3.10.350.10">
    <property type="entry name" value="LysM domain"/>
    <property type="match status" value="1"/>
</dbReference>
<name>A0A1Q8R076_9FIRM</name>
<dbReference type="InterPro" id="IPR011098">
    <property type="entry name" value="G5_dom"/>
</dbReference>
<organism evidence="5 6">
    <name type="scientific">Desulfosporosinus metallidurans</name>
    <dbReference type="NCBI Taxonomy" id="1888891"/>
    <lineage>
        <taxon>Bacteria</taxon>
        <taxon>Bacillati</taxon>
        <taxon>Bacillota</taxon>
        <taxon>Clostridia</taxon>
        <taxon>Eubacteriales</taxon>
        <taxon>Desulfitobacteriaceae</taxon>
        <taxon>Desulfosporosinus</taxon>
    </lineage>
</organism>
<evidence type="ECO:0000313" key="6">
    <source>
        <dbReference type="Proteomes" id="UP000186102"/>
    </source>
</evidence>
<comment type="caution">
    <text evidence="5">The sequence shown here is derived from an EMBL/GenBank/DDBJ whole genome shotgun (WGS) entry which is preliminary data.</text>
</comment>
<dbReference type="Gene3D" id="2.20.230.10">
    <property type="entry name" value="Resuscitation-promoting factor rpfb"/>
    <property type="match status" value="1"/>
</dbReference>
<dbReference type="AlphaFoldDB" id="A0A1Q8R076"/>
<keyword evidence="2" id="KW-0472">Membrane</keyword>
<dbReference type="SUPFAM" id="SSF54106">
    <property type="entry name" value="LysM domain"/>
    <property type="match status" value="1"/>
</dbReference>
<keyword evidence="1" id="KW-0732">Signal</keyword>
<dbReference type="EMBL" id="MLBF01000005">
    <property type="protein sequence ID" value="OLN33004.1"/>
    <property type="molecule type" value="Genomic_DNA"/>
</dbReference>
<feature type="domain" description="LysM" evidence="4">
    <location>
        <begin position="209"/>
        <end position="254"/>
    </location>
</feature>
<dbReference type="Pfam" id="PF07501">
    <property type="entry name" value="G5"/>
    <property type="match status" value="1"/>
</dbReference>